<dbReference type="STRING" id="1071383.J7RJ57"/>
<evidence type="ECO:0000256" key="9">
    <source>
        <dbReference type="ARBA" id="ARBA00022989"/>
    </source>
</evidence>
<evidence type="ECO:0000256" key="3">
    <source>
        <dbReference type="ARBA" id="ARBA00012151"/>
    </source>
</evidence>
<gene>
    <name evidence="13" type="primary">KNAG0C04460</name>
    <name evidence="13" type="ordered locus">KNAG_0C04460</name>
</gene>
<dbReference type="RefSeq" id="XP_022463794.1">
    <property type="nucleotide sequence ID" value="XM_022607171.1"/>
</dbReference>
<comment type="similarity">
    <text evidence="2 12">Belongs to the class VI-like SAM-binding methyltransferase superfamily. Isoprenylcysteine carboxyl methyltransferase family.</text>
</comment>
<accession>J7RJ57</accession>
<dbReference type="HOGENOM" id="CLU_065200_0_2_1"/>
<dbReference type="OrthoDB" id="422086at2759"/>
<comment type="catalytic activity">
    <reaction evidence="12">
        <text>[protein]-C-terminal S-[(2E,6E)-farnesyl]-L-cysteine + S-adenosyl-L-methionine = [protein]-C-terminal S-[(2E,6E)-farnesyl]-L-cysteine methyl ester + S-adenosyl-L-homocysteine</text>
        <dbReference type="Rhea" id="RHEA:21672"/>
        <dbReference type="Rhea" id="RHEA-COMP:12125"/>
        <dbReference type="Rhea" id="RHEA-COMP:12126"/>
        <dbReference type="ChEBI" id="CHEBI:57856"/>
        <dbReference type="ChEBI" id="CHEBI:59789"/>
        <dbReference type="ChEBI" id="CHEBI:90510"/>
        <dbReference type="ChEBI" id="CHEBI:90511"/>
        <dbReference type="EC" id="2.1.1.100"/>
    </reaction>
</comment>
<dbReference type="GO" id="GO:0032259">
    <property type="term" value="P:methylation"/>
    <property type="evidence" value="ECO:0007669"/>
    <property type="project" value="UniProtKB-KW"/>
</dbReference>
<dbReference type="GO" id="GO:0004671">
    <property type="term" value="F:protein C-terminal S-isoprenylcysteine carboxyl O-methyltransferase activity"/>
    <property type="evidence" value="ECO:0007669"/>
    <property type="project" value="UniProtKB-EC"/>
</dbReference>
<dbReference type="PROSITE" id="PS51564">
    <property type="entry name" value="SAM_ICMT"/>
    <property type="match status" value="1"/>
</dbReference>
<evidence type="ECO:0000256" key="5">
    <source>
        <dbReference type="ARBA" id="ARBA00022603"/>
    </source>
</evidence>
<organism evidence="13 14">
    <name type="scientific">Huiozyma naganishii (strain ATCC MYA-139 / BCRC 22969 / CBS 8797 / KCTC 17520 / NBRC 10181 / NCYC 3082 / Yp74L-3)</name>
    <name type="common">Yeast</name>
    <name type="synonym">Kazachstania naganishii</name>
    <dbReference type="NCBI Taxonomy" id="1071383"/>
    <lineage>
        <taxon>Eukaryota</taxon>
        <taxon>Fungi</taxon>
        <taxon>Dikarya</taxon>
        <taxon>Ascomycota</taxon>
        <taxon>Saccharomycotina</taxon>
        <taxon>Saccharomycetes</taxon>
        <taxon>Saccharomycetales</taxon>
        <taxon>Saccharomycetaceae</taxon>
        <taxon>Huiozyma</taxon>
    </lineage>
</organism>
<feature type="transmembrane region" description="Helical" evidence="12">
    <location>
        <begin position="118"/>
        <end position="137"/>
    </location>
</feature>
<evidence type="ECO:0000256" key="12">
    <source>
        <dbReference type="RuleBase" id="RU362022"/>
    </source>
</evidence>
<evidence type="ECO:0000256" key="10">
    <source>
        <dbReference type="ARBA" id="ARBA00023136"/>
    </source>
</evidence>
<reference evidence="13 14" key="1">
    <citation type="journal article" date="2011" name="Proc. Natl. Acad. Sci. U.S.A.">
        <title>Evolutionary erosion of yeast sex chromosomes by mating-type switching accidents.</title>
        <authorList>
            <person name="Gordon J.L."/>
            <person name="Armisen D."/>
            <person name="Proux-Wera E."/>
            <person name="Oheigeartaigh S.S."/>
            <person name="Byrne K.P."/>
            <person name="Wolfe K.H."/>
        </authorList>
    </citation>
    <scope>NUCLEOTIDE SEQUENCE [LARGE SCALE GENOMIC DNA]</scope>
    <source>
        <strain evidence="14">ATCC MYA-139 / BCRC 22969 / CBS 8797 / CCRC 22969 / KCTC 17520 / NBRC 10181 / NCYC 3082</strain>
    </source>
</reference>
<keyword evidence="4" id="KW-0589">Pheromone response</keyword>
<dbReference type="EC" id="2.1.1.100" evidence="3 12"/>
<keyword evidence="12" id="KW-0256">Endoplasmic reticulum</keyword>
<keyword evidence="8 12" id="KW-0812">Transmembrane</keyword>
<dbReference type="Gene3D" id="1.20.120.1630">
    <property type="match status" value="1"/>
</dbReference>
<proteinExistence type="inferred from homology"/>
<comment type="subcellular location">
    <subcellularLocation>
        <location evidence="12">Endoplasmic reticulum membrane</location>
        <topology evidence="12">Multi-pass membrane protein</topology>
    </subcellularLocation>
    <subcellularLocation>
        <location evidence="1">Membrane</location>
        <topology evidence="1">Multi-pass membrane protein</topology>
    </subcellularLocation>
</comment>
<protein>
    <recommendedName>
        <fullName evidence="11 12">Protein-S-isoprenylcysteine O-methyltransferase</fullName>
        <ecNumber evidence="3 12">2.1.1.100</ecNumber>
    </recommendedName>
</protein>
<feature type="transmembrane region" description="Helical" evidence="12">
    <location>
        <begin position="49"/>
        <end position="66"/>
    </location>
</feature>
<dbReference type="GO" id="GO:0019236">
    <property type="term" value="P:response to pheromone"/>
    <property type="evidence" value="ECO:0007669"/>
    <property type="project" value="UniProtKB-KW"/>
</dbReference>
<keyword evidence="9 12" id="KW-1133">Transmembrane helix</keyword>
<keyword evidence="6" id="KW-0808">Transferase</keyword>
<evidence type="ECO:0000256" key="2">
    <source>
        <dbReference type="ARBA" id="ARBA00009140"/>
    </source>
</evidence>
<sequence length="239" mass="27967">MEEDRKEVNSELPDITLNPPHEIAKISFGLGILLGCSLGFLFTLQFKSFNIYIISLATFHFLEYYVTAKYNPKKVHADSFLLKNGIEYIGAHTFASLECLMEYWICPNLKTGHSPLRKIIFVVGLLMVVLGQLVRSISMRQAGRSFSHVVKVEKENDHKLVQDGLYSVFRHPSYFGFFWWALGTQLILFNPISLILFCFVLWRFFNKRIKFEERHLIEFFGSSYIQYKKNVKVWIPFIM</sequence>
<dbReference type="OMA" id="GMVPQVW"/>
<dbReference type="Pfam" id="PF04140">
    <property type="entry name" value="ICMT"/>
    <property type="match status" value="1"/>
</dbReference>
<dbReference type="GO" id="GO:0005637">
    <property type="term" value="C:nuclear inner membrane"/>
    <property type="evidence" value="ECO:0007669"/>
    <property type="project" value="EnsemblFungi"/>
</dbReference>
<evidence type="ECO:0000256" key="7">
    <source>
        <dbReference type="ARBA" id="ARBA00022691"/>
    </source>
</evidence>
<dbReference type="EMBL" id="HE978316">
    <property type="protein sequence ID" value="CCK69548.1"/>
    <property type="molecule type" value="Genomic_DNA"/>
</dbReference>
<keyword evidence="14" id="KW-1185">Reference proteome</keyword>
<dbReference type="PANTHER" id="PTHR12714:SF9">
    <property type="entry name" value="PROTEIN-S-ISOPRENYLCYSTEINE O-METHYLTRANSFERASE"/>
    <property type="match status" value="1"/>
</dbReference>
<dbReference type="KEGG" id="kng:KNAG_0C04460"/>
<dbReference type="eggNOG" id="KOG2628">
    <property type="taxonomic scope" value="Eukaryota"/>
</dbReference>
<dbReference type="GO" id="GO:0005789">
    <property type="term" value="C:endoplasmic reticulum membrane"/>
    <property type="evidence" value="ECO:0007669"/>
    <property type="project" value="UniProtKB-SubCell"/>
</dbReference>
<evidence type="ECO:0000313" key="14">
    <source>
        <dbReference type="Proteomes" id="UP000006310"/>
    </source>
</evidence>
<dbReference type="Proteomes" id="UP000006310">
    <property type="component" value="Chromosome 3"/>
</dbReference>
<feature type="transmembrane region" description="Helical" evidence="12">
    <location>
        <begin position="86"/>
        <end position="106"/>
    </location>
</feature>
<feature type="transmembrane region" description="Helical" evidence="12">
    <location>
        <begin position="23"/>
        <end position="42"/>
    </location>
</feature>
<evidence type="ECO:0000256" key="4">
    <source>
        <dbReference type="ARBA" id="ARBA00022507"/>
    </source>
</evidence>
<keyword evidence="5 12" id="KW-0489">Methyltransferase</keyword>
<dbReference type="FunFam" id="1.20.120.1630:FF:000018">
    <property type="entry name" value="Protein-S-isoprenylcysteine O-methyltransferase"/>
    <property type="match status" value="1"/>
</dbReference>
<dbReference type="InterPro" id="IPR025770">
    <property type="entry name" value="PPMT_MeTrfase"/>
</dbReference>
<reference evidence="14" key="2">
    <citation type="submission" date="2012-08" db="EMBL/GenBank/DDBJ databases">
        <title>Genome sequence of Kazachstania naganishii.</title>
        <authorList>
            <person name="Gordon J.L."/>
            <person name="Armisen D."/>
            <person name="Proux-Wera E."/>
            <person name="OhEigeartaigh S.S."/>
            <person name="Byrne K.P."/>
            <person name="Wolfe K.H."/>
        </authorList>
    </citation>
    <scope>NUCLEOTIDE SEQUENCE [LARGE SCALE GENOMIC DNA]</scope>
    <source>
        <strain evidence="14">ATCC MYA-139 / BCRC 22969 / CBS 8797 / CCRC 22969 / KCTC 17520 / NBRC 10181 / NCYC 3082</strain>
    </source>
</reference>
<evidence type="ECO:0000256" key="11">
    <source>
        <dbReference type="ARBA" id="ARBA00023656"/>
    </source>
</evidence>
<evidence type="ECO:0000313" key="13">
    <source>
        <dbReference type="EMBL" id="CCK69548.1"/>
    </source>
</evidence>
<dbReference type="GO" id="GO:0007323">
    <property type="term" value="P:peptide pheromone maturation"/>
    <property type="evidence" value="ECO:0007669"/>
    <property type="project" value="EnsemblFungi"/>
</dbReference>
<evidence type="ECO:0000256" key="1">
    <source>
        <dbReference type="ARBA" id="ARBA00004141"/>
    </source>
</evidence>
<dbReference type="InterPro" id="IPR007269">
    <property type="entry name" value="ICMT_MeTrfase"/>
</dbReference>
<evidence type="ECO:0000256" key="6">
    <source>
        <dbReference type="ARBA" id="ARBA00022679"/>
    </source>
</evidence>
<dbReference type="AlphaFoldDB" id="J7RJ57"/>
<feature type="transmembrane region" description="Helical" evidence="12">
    <location>
        <begin position="177"/>
        <end position="205"/>
    </location>
</feature>
<keyword evidence="10 12" id="KW-0472">Membrane</keyword>
<name>J7RJ57_HUIN7</name>
<evidence type="ECO:0000256" key="8">
    <source>
        <dbReference type="ARBA" id="ARBA00022692"/>
    </source>
</evidence>
<keyword evidence="7 12" id="KW-0949">S-adenosyl-L-methionine</keyword>
<dbReference type="GeneID" id="34525228"/>
<dbReference type="PANTHER" id="PTHR12714">
    <property type="entry name" value="PROTEIN-S ISOPRENYLCYSTEINE O-METHYLTRANSFERASE"/>
    <property type="match status" value="1"/>
</dbReference>